<dbReference type="PANTHER" id="PTHR11412">
    <property type="entry name" value="MACROGLOBULIN / COMPLEMENT"/>
    <property type="match status" value="1"/>
</dbReference>
<dbReference type="InterPro" id="IPR050473">
    <property type="entry name" value="A2M/Complement_sys"/>
</dbReference>
<dbReference type="Gene3D" id="2.60.40.1930">
    <property type="match status" value="1"/>
</dbReference>
<dbReference type="Proteomes" id="UP000076420">
    <property type="component" value="Unassembled WGS sequence"/>
</dbReference>
<dbReference type="InterPro" id="IPR011625">
    <property type="entry name" value="A2M_N_BRD"/>
</dbReference>
<evidence type="ECO:0000313" key="4">
    <source>
        <dbReference type="EnsemblMetazoa" id="BGLB035738-PA"/>
    </source>
</evidence>
<keyword evidence="1" id="KW-0732">Signal</keyword>
<evidence type="ECO:0000256" key="1">
    <source>
        <dbReference type="ARBA" id="ARBA00022729"/>
    </source>
</evidence>
<dbReference type="STRING" id="6526.A0A2C9LWE8"/>
<dbReference type="Pfam" id="PF07703">
    <property type="entry name" value="A2M_BRD"/>
    <property type="match status" value="1"/>
</dbReference>
<protein>
    <recommendedName>
        <fullName evidence="3">Alpha-2-macroglobulin bait region domain-containing protein</fullName>
    </recommendedName>
</protein>
<reference evidence="4" key="1">
    <citation type="submission" date="2020-05" db="UniProtKB">
        <authorList>
            <consortium name="EnsemblMetazoa"/>
        </authorList>
    </citation>
    <scope>IDENTIFICATION</scope>
    <source>
        <strain evidence="4">BB02</strain>
    </source>
</reference>
<evidence type="ECO:0000313" key="5">
    <source>
        <dbReference type="Proteomes" id="UP000076420"/>
    </source>
</evidence>
<dbReference type="VEuPathDB" id="VectorBase:BGLB035738"/>
<gene>
    <name evidence="4" type="primary">106053721</name>
</gene>
<organism evidence="4 5">
    <name type="scientific">Biomphalaria glabrata</name>
    <name type="common">Bloodfluke planorb</name>
    <name type="synonym">Freshwater snail</name>
    <dbReference type="NCBI Taxonomy" id="6526"/>
    <lineage>
        <taxon>Eukaryota</taxon>
        <taxon>Metazoa</taxon>
        <taxon>Spiralia</taxon>
        <taxon>Lophotrochozoa</taxon>
        <taxon>Mollusca</taxon>
        <taxon>Gastropoda</taxon>
        <taxon>Heterobranchia</taxon>
        <taxon>Euthyneura</taxon>
        <taxon>Panpulmonata</taxon>
        <taxon>Hygrophila</taxon>
        <taxon>Lymnaeoidea</taxon>
        <taxon>Planorbidae</taxon>
        <taxon>Biomphalaria</taxon>
    </lineage>
</organism>
<feature type="domain" description="Alpha-2-macroglobulin bait region" evidence="3">
    <location>
        <begin position="73"/>
        <end position="173"/>
    </location>
</feature>
<dbReference type="PANTHER" id="PTHR11412:SF136">
    <property type="entry name" value="CD109 ANTIGEN"/>
    <property type="match status" value="1"/>
</dbReference>
<keyword evidence="2" id="KW-0882">Thioester bond</keyword>
<accession>A0A2C9LWE8</accession>
<dbReference type="EnsemblMetazoa" id="BGLB035738-RA">
    <property type="protein sequence ID" value="BGLB035738-PA"/>
    <property type="gene ID" value="BGLB035738"/>
</dbReference>
<evidence type="ECO:0000259" key="3">
    <source>
        <dbReference type="SMART" id="SM01359"/>
    </source>
</evidence>
<proteinExistence type="predicted"/>
<dbReference type="AlphaFoldDB" id="A0A2C9LWE8"/>
<sequence length="176" mass="19535">MTVPDQELYSPSSFSGSYPLPGQNMSLPANGILSIDIDIPLNATSIDIKVSLNKQTTAEKRISKSYSMSNNYLQLSLLSKLVKAESDVLIKITSTEAIDSLAYEIRSRSDRVKSGVLELNGQREFNATFKVEPSWAPIAQLLMYYIRRDSNEVVTDSLAFNVEGMFKNKVSQLSIS</sequence>
<dbReference type="SMART" id="SM01359">
    <property type="entry name" value="A2M_N_2"/>
    <property type="match status" value="1"/>
</dbReference>
<dbReference type="KEGG" id="bgt:106053721"/>
<evidence type="ECO:0000256" key="2">
    <source>
        <dbReference type="ARBA" id="ARBA00022966"/>
    </source>
</evidence>
<name>A0A2C9LWE8_BIOGL</name>